<dbReference type="EMBL" id="MBPK01000007">
    <property type="protein sequence ID" value="PKT82247.1"/>
    <property type="molecule type" value="Genomic_DNA"/>
</dbReference>
<organism evidence="2 3">
    <name type="scientific">Helicobacter winghamensis</name>
    <dbReference type="NCBI Taxonomy" id="157268"/>
    <lineage>
        <taxon>Bacteria</taxon>
        <taxon>Pseudomonadati</taxon>
        <taxon>Campylobacterota</taxon>
        <taxon>Epsilonproteobacteria</taxon>
        <taxon>Campylobacterales</taxon>
        <taxon>Helicobacteraceae</taxon>
        <taxon>Helicobacter</taxon>
    </lineage>
</organism>
<dbReference type="AlphaFoldDB" id="A0A2N3PKT9"/>
<dbReference type="STRING" id="556267.HWAG_00633"/>
<feature type="compositionally biased region" description="Polar residues" evidence="1">
    <location>
        <begin position="27"/>
        <end position="42"/>
    </location>
</feature>
<feature type="region of interest" description="Disordered" evidence="1">
    <location>
        <begin position="1"/>
        <end position="55"/>
    </location>
</feature>
<sequence>MAFKIDTQMQAPAYNNTPQKPKLEPETNPQQKPKPLTNNSGQIHARPSYPSQNLIDKYKTPGAFINAQNTMGNQLGIQNVIKPQEQDIGQDALLEFLQSQNSALESLNQIPQLSFQESLELEKTLQEMAQKRELARLDSTTLAELLRKIQQ</sequence>
<dbReference type="RefSeq" id="WP_006802326.1">
    <property type="nucleotide sequence ID" value="NZ_CABKOI010000021.1"/>
</dbReference>
<evidence type="ECO:0000313" key="3">
    <source>
        <dbReference type="Proteomes" id="UP000233350"/>
    </source>
</evidence>
<gene>
    <name evidence="2" type="ORF">BCM31_00675</name>
</gene>
<protein>
    <submittedName>
        <fullName evidence="2">Uncharacterized protein</fullName>
    </submittedName>
</protein>
<reference evidence="2 3" key="1">
    <citation type="submission" date="2016-07" db="EMBL/GenBank/DDBJ databases">
        <title>Detection of Helicobacter winghamensis from caecal content of red fox (Vulpes vulpes).</title>
        <authorList>
            <person name="Zanoni R.G."/>
            <person name="Florio D."/>
            <person name="Caffara M."/>
            <person name="Renzi M."/>
            <person name="Parisi A."/>
            <person name="Pasquali F."/>
            <person name="Manfreda G."/>
        </authorList>
    </citation>
    <scope>NUCLEOTIDE SEQUENCE [LARGE SCALE GENOMIC DNA]</scope>
    <source>
        <strain evidence="2 3">295_13</strain>
    </source>
</reference>
<name>A0A2N3PKT9_9HELI</name>
<evidence type="ECO:0000313" key="2">
    <source>
        <dbReference type="EMBL" id="PKT82247.1"/>
    </source>
</evidence>
<accession>A0A2N3PKT9</accession>
<proteinExistence type="predicted"/>
<keyword evidence="3" id="KW-1185">Reference proteome</keyword>
<feature type="compositionally biased region" description="Polar residues" evidence="1">
    <location>
        <begin position="7"/>
        <end position="19"/>
    </location>
</feature>
<comment type="caution">
    <text evidence="2">The sequence shown here is derived from an EMBL/GenBank/DDBJ whole genome shotgun (WGS) entry which is preliminary data.</text>
</comment>
<dbReference type="GeneID" id="97290731"/>
<evidence type="ECO:0000256" key="1">
    <source>
        <dbReference type="SAM" id="MobiDB-lite"/>
    </source>
</evidence>
<dbReference type="OrthoDB" id="5325493at2"/>
<dbReference type="Proteomes" id="UP000233350">
    <property type="component" value="Unassembled WGS sequence"/>
</dbReference>